<dbReference type="InterPro" id="IPR050471">
    <property type="entry name" value="AB_hydrolase"/>
</dbReference>
<dbReference type="PANTHER" id="PTHR43433">
    <property type="entry name" value="HYDROLASE, ALPHA/BETA FOLD FAMILY PROTEIN"/>
    <property type="match status" value="1"/>
</dbReference>
<evidence type="ECO:0000313" key="2">
    <source>
        <dbReference type="EMBL" id="GAA4812625.1"/>
    </source>
</evidence>
<proteinExistence type="predicted"/>
<dbReference type="Gene3D" id="3.40.50.1820">
    <property type="entry name" value="alpha/beta hydrolase"/>
    <property type="match status" value="1"/>
</dbReference>
<dbReference type="EMBL" id="BAABKQ010000001">
    <property type="protein sequence ID" value="GAA4812625.1"/>
    <property type="molecule type" value="Genomic_DNA"/>
</dbReference>
<keyword evidence="3" id="KW-1185">Reference proteome</keyword>
<evidence type="ECO:0000259" key="1">
    <source>
        <dbReference type="Pfam" id="PF12146"/>
    </source>
</evidence>
<dbReference type="SUPFAM" id="SSF53474">
    <property type="entry name" value="alpha/beta-Hydrolases"/>
    <property type="match status" value="1"/>
</dbReference>
<name>A0ABP9CK86_9ACTN</name>
<evidence type="ECO:0000313" key="3">
    <source>
        <dbReference type="Proteomes" id="UP001500839"/>
    </source>
</evidence>
<dbReference type="RefSeq" id="WP_200171978.1">
    <property type="nucleotide sequence ID" value="NZ_BAABKQ010000001.1"/>
</dbReference>
<feature type="domain" description="Serine aminopeptidase S33" evidence="1">
    <location>
        <begin position="27"/>
        <end position="132"/>
    </location>
</feature>
<dbReference type="Pfam" id="PF12146">
    <property type="entry name" value="Hydrolase_4"/>
    <property type="match status" value="1"/>
</dbReference>
<reference evidence="3" key="1">
    <citation type="journal article" date="2019" name="Int. J. Syst. Evol. Microbiol.">
        <title>The Global Catalogue of Microorganisms (GCM) 10K type strain sequencing project: providing services to taxonomists for standard genome sequencing and annotation.</title>
        <authorList>
            <consortium name="The Broad Institute Genomics Platform"/>
            <consortium name="The Broad Institute Genome Sequencing Center for Infectious Disease"/>
            <person name="Wu L."/>
            <person name="Ma J."/>
        </authorList>
    </citation>
    <scope>NUCLEOTIDE SEQUENCE [LARGE SCALE GENOMIC DNA]</scope>
    <source>
        <strain evidence="3">JCM 18542</strain>
    </source>
</reference>
<gene>
    <name evidence="2" type="ORF">GCM10023353_16820</name>
</gene>
<dbReference type="InterPro" id="IPR029058">
    <property type="entry name" value="AB_hydrolase_fold"/>
</dbReference>
<dbReference type="InterPro" id="IPR022742">
    <property type="entry name" value="Hydrolase_4"/>
</dbReference>
<comment type="caution">
    <text evidence="2">The sequence shown here is derived from an EMBL/GenBank/DDBJ whole genome shotgun (WGS) entry which is preliminary data.</text>
</comment>
<organism evidence="2 3">
    <name type="scientific">Tomitella cavernea</name>
    <dbReference type="NCBI Taxonomy" id="1387982"/>
    <lineage>
        <taxon>Bacteria</taxon>
        <taxon>Bacillati</taxon>
        <taxon>Actinomycetota</taxon>
        <taxon>Actinomycetes</taxon>
        <taxon>Mycobacteriales</taxon>
        <taxon>Tomitella</taxon>
    </lineage>
</organism>
<accession>A0ABP9CK86</accession>
<protein>
    <recommendedName>
        <fullName evidence="1">Serine aminopeptidase S33 domain-containing protein</fullName>
    </recommendedName>
</protein>
<dbReference type="PANTHER" id="PTHR43433:SF5">
    <property type="entry name" value="AB HYDROLASE-1 DOMAIN-CONTAINING PROTEIN"/>
    <property type="match status" value="1"/>
</dbReference>
<dbReference type="Proteomes" id="UP001500839">
    <property type="component" value="Unassembled WGS sequence"/>
</dbReference>
<sequence>MPFFAGVEGKVFYRRWRAAEASGAPPAVILLHGLGQHSGDYGGFARLLTRRGMEVWGLDHVGHGMTEGEPGRIGPMDGLVENARRLTALAGQGGGPGPVLVGHSLGAVVAAELAMRSPRPCAGLVLSGVPFAAPDRGRSPRPGDDAPEVVARREEIDGMRRRFLRDTGTPTLVLHGADDRMVPAEGLVRALRGRGGIRVVVYDGAGHDLPHEHVRVEVADAIAGFTAGLSDPRG</sequence>